<evidence type="ECO:0000256" key="1">
    <source>
        <dbReference type="SAM" id="MobiDB-lite"/>
    </source>
</evidence>
<dbReference type="EMBL" id="QBLH01001916">
    <property type="protein sequence ID" value="TGZ50607.1"/>
    <property type="molecule type" value="Genomic_DNA"/>
</dbReference>
<feature type="region of interest" description="Disordered" evidence="1">
    <location>
        <begin position="1"/>
        <end position="20"/>
    </location>
</feature>
<accession>A0A4S2KRL2</accession>
<proteinExistence type="predicted"/>
<dbReference type="Proteomes" id="UP000310200">
    <property type="component" value="Unassembled WGS sequence"/>
</dbReference>
<sequence length="139" mass="15389">MSVNKFGMSLTNRGSGDGVDGASTVRLRSSIESLRNYARNNALFMSEDFYDAREHKIRRVAAPEIDTDATNRSYVEDAIEQSKKSATEELNGRIVAVEDKAEDQHKIRHVAAPENGTDAANKTYVDSAIGRLKKVVTDR</sequence>
<name>A0A4S2KRL2_9HYME</name>
<organism evidence="2 3">
    <name type="scientific">Temnothorax longispinosus</name>
    <dbReference type="NCBI Taxonomy" id="300112"/>
    <lineage>
        <taxon>Eukaryota</taxon>
        <taxon>Metazoa</taxon>
        <taxon>Ecdysozoa</taxon>
        <taxon>Arthropoda</taxon>
        <taxon>Hexapoda</taxon>
        <taxon>Insecta</taxon>
        <taxon>Pterygota</taxon>
        <taxon>Neoptera</taxon>
        <taxon>Endopterygota</taxon>
        <taxon>Hymenoptera</taxon>
        <taxon>Apocrita</taxon>
        <taxon>Aculeata</taxon>
        <taxon>Formicoidea</taxon>
        <taxon>Formicidae</taxon>
        <taxon>Myrmicinae</taxon>
        <taxon>Temnothorax</taxon>
    </lineage>
</organism>
<evidence type="ECO:0000313" key="3">
    <source>
        <dbReference type="Proteomes" id="UP000310200"/>
    </source>
</evidence>
<evidence type="ECO:0000313" key="2">
    <source>
        <dbReference type="EMBL" id="TGZ50607.1"/>
    </source>
</evidence>
<protein>
    <submittedName>
        <fullName evidence="2">Uncharacterized protein</fullName>
    </submittedName>
</protein>
<comment type="caution">
    <text evidence="2">The sequence shown here is derived from an EMBL/GenBank/DDBJ whole genome shotgun (WGS) entry which is preliminary data.</text>
</comment>
<reference evidence="2 3" key="1">
    <citation type="journal article" date="2019" name="Philos. Trans. R. Soc. Lond., B, Biol. Sci.">
        <title>Ant behaviour and brain gene expression of defending hosts depend on the ecological success of the intruding social parasite.</title>
        <authorList>
            <person name="Kaur R."/>
            <person name="Stoldt M."/>
            <person name="Jongepier E."/>
            <person name="Feldmeyer B."/>
            <person name="Menzel F."/>
            <person name="Bornberg-Bauer E."/>
            <person name="Foitzik S."/>
        </authorList>
    </citation>
    <scope>NUCLEOTIDE SEQUENCE [LARGE SCALE GENOMIC DNA]</scope>
    <source>
        <tissue evidence="2">Whole body</tissue>
    </source>
</reference>
<dbReference type="AlphaFoldDB" id="A0A4S2KRL2"/>
<keyword evidence="3" id="KW-1185">Reference proteome</keyword>
<gene>
    <name evidence="2" type="ORF">DBV15_11882</name>
</gene>
<feature type="compositionally biased region" description="Polar residues" evidence="1">
    <location>
        <begin position="1"/>
        <end position="14"/>
    </location>
</feature>